<feature type="compositionally biased region" description="Low complexity" evidence="6">
    <location>
        <begin position="29"/>
        <end position="41"/>
    </location>
</feature>
<evidence type="ECO:0000256" key="2">
    <source>
        <dbReference type="ARBA" id="ARBA00023015"/>
    </source>
</evidence>
<evidence type="ECO:0000256" key="4">
    <source>
        <dbReference type="ARBA" id="ARBA00023163"/>
    </source>
</evidence>
<feature type="domain" description="TCP" evidence="7">
    <location>
        <begin position="68"/>
        <end position="126"/>
    </location>
</feature>
<feature type="region of interest" description="Disordered" evidence="6">
    <location>
        <begin position="396"/>
        <end position="425"/>
    </location>
</feature>
<organism evidence="8 9">
    <name type="scientific">Crotalaria pallida</name>
    <name type="common">Smooth rattlebox</name>
    <name type="synonym">Crotalaria striata</name>
    <dbReference type="NCBI Taxonomy" id="3830"/>
    <lineage>
        <taxon>Eukaryota</taxon>
        <taxon>Viridiplantae</taxon>
        <taxon>Streptophyta</taxon>
        <taxon>Embryophyta</taxon>
        <taxon>Tracheophyta</taxon>
        <taxon>Spermatophyta</taxon>
        <taxon>Magnoliopsida</taxon>
        <taxon>eudicotyledons</taxon>
        <taxon>Gunneridae</taxon>
        <taxon>Pentapetalae</taxon>
        <taxon>rosids</taxon>
        <taxon>fabids</taxon>
        <taxon>Fabales</taxon>
        <taxon>Fabaceae</taxon>
        <taxon>Papilionoideae</taxon>
        <taxon>50 kb inversion clade</taxon>
        <taxon>genistoids sensu lato</taxon>
        <taxon>core genistoids</taxon>
        <taxon>Crotalarieae</taxon>
        <taxon>Crotalaria</taxon>
    </lineage>
</organism>
<keyword evidence="2" id="KW-0805">Transcription regulation</keyword>
<accession>A0AAN9PBL3</accession>
<evidence type="ECO:0000313" key="9">
    <source>
        <dbReference type="Proteomes" id="UP001372338"/>
    </source>
</evidence>
<comment type="caution">
    <text evidence="8">The sequence shown here is derived from an EMBL/GenBank/DDBJ whole genome shotgun (WGS) entry which is preliminary data.</text>
</comment>
<dbReference type="EMBL" id="JAYWIO010000001">
    <property type="protein sequence ID" value="KAK7292161.1"/>
    <property type="molecule type" value="Genomic_DNA"/>
</dbReference>
<gene>
    <name evidence="8" type="ORF">RIF29_07900</name>
</gene>
<evidence type="ECO:0000313" key="8">
    <source>
        <dbReference type="EMBL" id="KAK7292161.1"/>
    </source>
</evidence>
<dbReference type="InterPro" id="IPR017887">
    <property type="entry name" value="TF_TCP_subgr"/>
</dbReference>
<dbReference type="Pfam" id="PF03634">
    <property type="entry name" value="TCP"/>
    <property type="match status" value="1"/>
</dbReference>
<dbReference type="GO" id="GO:0005634">
    <property type="term" value="C:nucleus"/>
    <property type="evidence" value="ECO:0007669"/>
    <property type="project" value="UniProtKB-SubCell"/>
</dbReference>
<feature type="compositionally biased region" description="Polar residues" evidence="6">
    <location>
        <begin position="246"/>
        <end position="255"/>
    </location>
</feature>
<keyword evidence="9" id="KW-1185">Reference proteome</keyword>
<feature type="region of interest" description="Disordered" evidence="6">
    <location>
        <begin position="1"/>
        <end position="41"/>
    </location>
</feature>
<evidence type="ECO:0000256" key="3">
    <source>
        <dbReference type="ARBA" id="ARBA00023125"/>
    </source>
</evidence>
<dbReference type="Proteomes" id="UP001372338">
    <property type="component" value="Unassembled WGS sequence"/>
</dbReference>
<name>A0AAN9PBL3_CROPI</name>
<dbReference type="AlphaFoldDB" id="A0AAN9PBL3"/>
<keyword evidence="4" id="KW-0804">Transcription</keyword>
<feature type="compositionally biased region" description="Basic and acidic residues" evidence="6">
    <location>
        <begin position="404"/>
        <end position="418"/>
    </location>
</feature>
<dbReference type="GO" id="GO:0003700">
    <property type="term" value="F:DNA-binding transcription factor activity"/>
    <property type="evidence" value="ECO:0007669"/>
    <property type="project" value="InterPro"/>
</dbReference>
<reference evidence="8 9" key="1">
    <citation type="submission" date="2024-01" db="EMBL/GenBank/DDBJ databases">
        <title>The genomes of 5 underutilized Papilionoideae crops provide insights into root nodulation and disease resistanc.</title>
        <authorList>
            <person name="Yuan L."/>
        </authorList>
    </citation>
    <scope>NUCLEOTIDE SEQUENCE [LARGE SCALE GENOMIC DNA]</scope>
    <source>
        <strain evidence="8">ZHUSHIDOU_FW_LH</strain>
        <tissue evidence="8">Leaf</tissue>
    </source>
</reference>
<evidence type="ECO:0000256" key="1">
    <source>
        <dbReference type="ARBA" id="ARBA00004123"/>
    </source>
</evidence>
<evidence type="ECO:0000259" key="7">
    <source>
        <dbReference type="PROSITE" id="PS51369"/>
    </source>
</evidence>
<sequence length="425" mass="46483">MVIENSSKGYQAKKEGDTTTNNNIAEKLSSSSSMAPSSSSAAAAASSSRQWTAFRNPRIVRVSRALGGKDRHSKVCTIRGLRDRRIRLSVPTAIQLYDLQDRLGLSQPSKVIDWLIEATKLDIDKLPPLQIPHGLFPHQLHHQQTLLPYHHQSSSPSSTHHHQFSLGGFHDSAANNNLSTFLKDVGGNNQNLLAKSTRYWDLDSEHSRLKGKEAESSVMSITTKGKWVRTGGGEQENQDGIDVDGYNNNNSRQDYSSSSAAAHKLFPGLLNNNAAMTYNNPSYNNSEPSNNLSLSQFGSLGLFPSNSHHHVVGSGSGVQFSSSNLAVPSSLFTPYVPFMANSSSVESDPRQFNHVQILSSSNNNNNSQAVMQPHPLLIPSLHSVFNNSSPLRRLPMPFSSKLLDSSDHNNDRSSEPNKRSSTTSS</sequence>
<dbReference type="PANTHER" id="PTHR31072">
    <property type="entry name" value="TRANSCRIPTION FACTOR TCP4-RELATED"/>
    <property type="match status" value="1"/>
</dbReference>
<dbReference type="PROSITE" id="PS51369">
    <property type="entry name" value="TCP"/>
    <property type="match status" value="1"/>
</dbReference>
<evidence type="ECO:0000256" key="5">
    <source>
        <dbReference type="ARBA" id="ARBA00023242"/>
    </source>
</evidence>
<comment type="subcellular location">
    <subcellularLocation>
        <location evidence="1">Nucleus</location>
    </subcellularLocation>
</comment>
<feature type="region of interest" description="Disordered" evidence="6">
    <location>
        <begin position="227"/>
        <end position="255"/>
    </location>
</feature>
<keyword evidence="5" id="KW-0539">Nucleus</keyword>
<evidence type="ECO:0000256" key="6">
    <source>
        <dbReference type="SAM" id="MobiDB-lite"/>
    </source>
</evidence>
<protein>
    <recommendedName>
        <fullName evidence="7">TCP domain-containing protein</fullName>
    </recommendedName>
</protein>
<dbReference type="PANTHER" id="PTHR31072:SF252">
    <property type="entry name" value="TRANSCRIPTION FACTOR TCP17"/>
    <property type="match status" value="1"/>
</dbReference>
<dbReference type="GO" id="GO:0043565">
    <property type="term" value="F:sequence-specific DNA binding"/>
    <property type="evidence" value="ECO:0007669"/>
    <property type="project" value="TreeGrafter"/>
</dbReference>
<proteinExistence type="predicted"/>
<dbReference type="InterPro" id="IPR005333">
    <property type="entry name" value="Transcription_factor_TCP"/>
</dbReference>
<keyword evidence="3" id="KW-0238">DNA-binding</keyword>